<name>A0A100W7N3_MYCCR</name>
<dbReference type="RefSeq" id="WP_062654571.1">
    <property type="nucleotide sequence ID" value="NZ_BCSY01000008.1"/>
</dbReference>
<dbReference type="OrthoDB" id="4628010at2"/>
<reference evidence="2" key="2">
    <citation type="submission" date="2016-02" db="EMBL/GenBank/DDBJ databases">
        <title>Draft genome sequence of five rapidly growing Mycobacterium species.</title>
        <authorList>
            <person name="Katahira K."/>
            <person name="Gotou Y."/>
            <person name="Iida K."/>
            <person name="Ogura Y."/>
            <person name="Hayashi T."/>
        </authorList>
    </citation>
    <scope>NUCLEOTIDE SEQUENCE [LARGE SCALE GENOMIC DNA]</scope>
    <source>
        <strain evidence="2">JCM15298</strain>
    </source>
</reference>
<dbReference type="AlphaFoldDB" id="A0A100W7N3"/>
<reference evidence="2" key="1">
    <citation type="journal article" date="2016" name="Genome Announc.">
        <title>Draft Genome Sequences of Five Rapidly Growing Mycobacterium Species, M. thermoresistibile, M. fortuitum subsp. acetamidolyticum, M. canariasense, M. brisbanense, and M. novocastrense.</title>
        <authorList>
            <person name="Katahira K."/>
            <person name="Ogura Y."/>
            <person name="Gotoh Y."/>
            <person name="Hayashi T."/>
        </authorList>
    </citation>
    <scope>NUCLEOTIDE SEQUENCE [LARGE SCALE GENOMIC DNA]</scope>
    <source>
        <strain evidence="2">JCM15298</strain>
    </source>
</reference>
<keyword evidence="1" id="KW-0808">Transferase</keyword>
<dbReference type="Proteomes" id="UP000069443">
    <property type="component" value="Unassembled WGS sequence"/>
</dbReference>
<organism evidence="1 2">
    <name type="scientific">Mycolicibacterium canariasense</name>
    <name type="common">Mycobacterium canariasense</name>
    <dbReference type="NCBI Taxonomy" id="228230"/>
    <lineage>
        <taxon>Bacteria</taxon>
        <taxon>Bacillati</taxon>
        <taxon>Actinomycetota</taxon>
        <taxon>Actinomycetes</taxon>
        <taxon>Mycobacteriales</taxon>
        <taxon>Mycobacteriaceae</taxon>
        <taxon>Mycolicibacterium</taxon>
    </lineage>
</organism>
<dbReference type="STRING" id="228230.RMCC_0175"/>
<sequence>MRRHSTRAVDAEWFRAHVRPAHEERWSDTEAILLADPHERRRIAELASELVDGFERPIIVRRDRWWSRRLRVADGVHRSIAAMRHGIPLLIRNGYPPESDDSGGDIYTATVSGSDPAEFLDAALSLSSFRCSAGPWVQCDVASGAPDGVVRLHLSRHDDLQELISAELQERLRESGWWAQVKFIGPAED</sequence>
<proteinExistence type="predicted"/>
<gene>
    <name evidence="1" type="ORF">RMCC_0175</name>
</gene>
<evidence type="ECO:0000313" key="1">
    <source>
        <dbReference type="EMBL" id="GAS93209.1"/>
    </source>
</evidence>
<accession>A0A100W7N3</accession>
<evidence type="ECO:0000313" key="2">
    <source>
        <dbReference type="Proteomes" id="UP000069443"/>
    </source>
</evidence>
<protein>
    <submittedName>
        <fullName evidence="1">Sulfurtransferase</fullName>
    </submittedName>
</protein>
<keyword evidence="2" id="KW-1185">Reference proteome</keyword>
<comment type="caution">
    <text evidence="1">The sequence shown here is derived from an EMBL/GenBank/DDBJ whole genome shotgun (WGS) entry which is preliminary data.</text>
</comment>
<dbReference type="GO" id="GO:0016740">
    <property type="term" value="F:transferase activity"/>
    <property type="evidence" value="ECO:0007669"/>
    <property type="project" value="UniProtKB-KW"/>
</dbReference>
<dbReference type="EMBL" id="BCSY01000008">
    <property type="protein sequence ID" value="GAS93209.1"/>
    <property type="molecule type" value="Genomic_DNA"/>
</dbReference>